<name>A0A3P6E5A3_BRAOL</name>
<protein>
    <submittedName>
        <fullName evidence="2">Uncharacterized protein</fullName>
    </submittedName>
</protein>
<gene>
    <name evidence="2" type="ORF">BOLC7T44847H</name>
</gene>
<accession>A0A3P6E5A3</accession>
<evidence type="ECO:0000313" key="2">
    <source>
        <dbReference type="EMBL" id="VDD39287.1"/>
    </source>
</evidence>
<feature type="compositionally biased region" description="Basic residues" evidence="1">
    <location>
        <begin position="130"/>
        <end position="143"/>
    </location>
</feature>
<sequence length="182" mass="20433">MFIGPSPPHTPLVNRRNNRRLLRLSRSISRGGLSPLPLVISKTSQQILLPSNSSPPIHRHVPSISPSLSSSSAALRQSSIALRLARTASPFRLVRRVGSQTGDQKRPQPLARALRRRDFYNRLHASGARRERRHGPRDRKKREYPRGRSPGAIRRERPREVSSALGEDEARRDARGSRLSSG</sequence>
<proteinExistence type="predicted"/>
<reference evidence="2" key="1">
    <citation type="submission" date="2018-11" db="EMBL/GenBank/DDBJ databases">
        <authorList>
            <consortium name="Genoscope - CEA"/>
            <person name="William W."/>
        </authorList>
    </citation>
    <scope>NUCLEOTIDE SEQUENCE</scope>
</reference>
<dbReference type="EMBL" id="LR031876">
    <property type="protein sequence ID" value="VDD39287.1"/>
    <property type="molecule type" value="Genomic_DNA"/>
</dbReference>
<feature type="region of interest" description="Disordered" evidence="1">
    <location>
        <begin position="50"/>
        <end position="70"/>
    </location>
</feature>
<evidence type="ECO:0000256" key="1">
    <source>
        <dbReference type="SAM" id="MobiDB-lite"/>
    </source>
</evidence>
<dbReference type="AlphaFoldDB" id="A0A3P6E5A3"/>
<organism evidence="2">
    <name type="scientific">Brassica oleracea</name>
    <name type="common">Wild cabbage</name>
    <dbReference type="NCBI Taxonomy" id="3712"/>
    <lineage>
        <taxon>Eukaryota</taxon>
        <taxon>Viridiplantae</taxon>
        <taxon>Streptophyta</taxon>
        <taxon>Embryophyta</taxon>
        <taxon>Tracheophyta</taxon>
        <taxon>Spermatophyta</taxon>
        <taxon>Magnoliopsida</taxon>
        <taxon>eudicotyledons</taxon>
        <taxon>Gunneridae</taxon>
        <taxon>Pentapetalae</taxon>
        <taxon>rosids</taxon>
        <taxon>malvids</taxon>
        <taxon>Brassicales</taxon>
        <taxon>Brassicaceae</taxon>
        <taxon>Brassiceae</taxon>
        <taxon>Brassica</taxon>
    </lineage>
</organism>
<feature type="region of interest" description="Disordered" evidence="1">
    <location>
        <begin position="95"/>
        <end position="182"/>
    </location>
</feature>